<dbReference type="AlphaFoldDB" id="A0A8S1VRW8"/>
<dbReference type="EMBL" id="CAJJDP010000067">
    <property type="protein sequence ID" value="CAD8177336.1"/>
    <property type="molecule type" value="Genomic_DNA"/>
</dbReference>
<proteinExistence type="predicted"/>
<protein>
    <submittedName>
        <fullName evidence="1">Uncharacterized protein</fullName>
    </submittedName>
</protein>
<reference evidence="1" key="1">
    <citation type="submission" date="2021-01" db="EMBL/GenBank/DDBJ databases">
        <authorList>
            <consortium name="Genoscope - CEA"/>
            <person name="William W."/>
        </authorList>
    </citation>
    <scope>NUCLEOTIDE SEQUENCE</scope>
</reference>
<sequence length="77" mass="8947">MFIQIHLDPQIMFHQRIPSTIKGVVRLEQSKPLIAILIWDRLKSRESSINNFSFDFVPVPSYSIDSCMLAKSRIEDV</sequence>
<keyword evidence="2" id="KW-1185">Reference proteome</keyword>
<dbReference type="Proteomes" id="UP000683925">
    <property type="component" value="Unassembled WGS sequence"/>
</dbReference>
<accession>A0A8S1VRW8</accession>
<name>A0A8S1VRW8_PAROT</name>
<comment type="caution">
    <text evidence="1">The sequence shown here is derived from an EMBL/GenBank/DDBJ whole genome shotgun (WGS) entry which is preliminary data.</text>
</comment>
<gene>
    <name evidence="1" type="ORF">POCTA_138.1.T0680256</name>
</gene>
<evidence type="ECO:0000313" key="1">
    <source>
        <dbReference type="EMBL" id="CAD8177336.1"/>
    </source>
</evidence>
<evidence type="ECO:0000313" key="2">
    <source>
        <dbReference type="Proteomes" id="UP000683925"/>
    </source>
</evidence>
<organism evidence="1 2">
    <name type="scientific">Paramecium octaurelia</name>
    <dbReference type="NCBI Taxonomy" id="43137"/>
    <lineage>
        <taxon>Eukaryota</taxon>
        <taxon>Sar</taxon>
        <taxon>Alveolata</taxon>
        <taxon>Ciliophora</taxon>
        <taxon>Intramacronucleata</taxon>
        <taxon>Oligohymenophorea</taxon>
        <taxon>Peniculida</taxon>
        <taxon>Parameciidae</taxon>
        <taxon>Paramecium</taxon>
    </lineage>
</organism>